<dbReference type="InterPro" id="IPR050640">
    <property type="entry name" value="Bact_2-comp_sensor_kinase"/>
</dbReference>
<dbReference type="RefSeq" id="WP_095072650.1">
    <property type="nucleotide sequence ID" value="NZ_LT899436.1"/>
</dbReference>
<keyword evidence="1" id="KW-0472">Membrane</keyword>
<feature type="transmembrane region" description="Helical" evidence="1">
    <location>
        <begin position="320"/>
        <end position="339"/>
    </location>
</feature>
<organism evidence="3 4">
    <name type="scientific">Tenacibaculum jejuense</name>
    <dbReference type="NCBI Taxonomy" id="584609"/>
    <lineage>
        <taxon>Bacteria</taxon>
        <taxon>Pseudomonadati</taxon>
        <taxon>Bacteroidota</taxon>
        <taxon>Flavobacteriia</taxon>
        <taxon>Flavobacteriales</taxon>
        <taxon>Flavobacteriaceae</taxon>
        <taxon>Tenacibaculum</taxon>
    </lineage>
</organism>
<dbReference type="KEGG" id="tje:TJEJU_2563"/>
<protein>
    <submittedName>
        <fullName evidence="3">Two-component system sensor histidine kinase</fullName>
        <ecNumber evidence="3">2.7.13.3</ecNumber>
    </submittedName>
</protein>
<evidence type="ECO:0000256" key="1">
    <source>
        <dbReference type="SAM" id="Phobius"/>
    </source>
</evidence>
<dbReference type="Gene3D" id="1.25.40.10">
    <property type="entry name" value="Tetratricopeptide repeat domain"/>
    <property type="match status" value="1"/>
</dbReference>
<reference evidence="3 4" key="1">
    <citation type="submission" date="2017-07" db="EMBL/GenBank/DDBJ databases">
        <authorList>
            <person name="Sun Z.S."/>
            <person name="Albrecht U."/>
            <person name="Echele G."/>
            <person name="Lee C.C."/>
        </authorList>
    </citation>
    <scope>NUCLEOTIDE SEQUENCE [LARGE SCALE GENOMIC DNA]</scope>
    <source>
        <strain evidence="4">type strain: KCTC 22618</strain>
    </source>
</reference>
<dbReference type="GO" id="GO:0016020">
    <property type="term" value="C:membrane"/>
    <property type="evidence" value="ECO:0007669"/>
    <property type="project" value="InterPro"/>
</dbReference>
<dbReference type="Pfam" id="PF06580">
    <property type="entry name" value="His_kinase"/>
    <property type="match status" value="1"/>
</dbReference>
<accession>A0A238UB90</accession>
<proteinExistence type="predicted"/>
<dbReference type="SUPFAM" id="SSF55874">
    <property type="entry name" value="ATPase domain of HSP90 chaperone/DNA topoisomerase II/histidine kinase"/>
    <property type="match status" value="1"/>
</dbReference>
<dbReference type="EMBL" id="LT899436">
    <property type="protein sequence ID" value="SNR16246.1"/>
    <property type="molecule type" value="Genomic_DNA"/>
</dbReference>
<dbReference type="PANTHER" id="PTHR34220:SF7">
    <property type="entry name" value="SENSOR HISTIDINE KINASE YPDA"/>
    <property type="match status" value="1"/>
</dbReference>
<dbReference type="OrthoDB" id="6190788at2"/>
<dbReference type="Proteomes" id="UP000215214">
    <property type="component" value="Chromosome TJEJU"/>
</dbReference>
<dbReference type="PANTHER" id="PTHR34220">
    <property type="entry name" value="SENSOR HISTIDINE KINASE YPDA"/>
    <property type="match status" value="1"/>
</dbReference>
<keyword evidence="3" id="KW-0808">Transferase</keyword>
<dbReference type="SUPFAM" id="SSF48452">
    <property type="entry name" value="TPR-like"/>
    <property type="match status" value="1"/>
</dbReference>
<dbReference type="InterPro" id="IPR010559">
    <property type="entry name" value="Sig_transdc_His_kin_internal"/>
</dbReference>
<evidence type="ECO:0000313" key="4">
    <source>
        <dbReference type="Proteomes" id="UP000215214"/>
    </source>
</evidence>
<dbReference type="InterPro" id="IPR036890">
    <property type="entry name" value="HATPase_C_sf"/>
</dbReference>
<name>A0A238UB90_9FLAO</name>
<dbReference type="EC" id="2.7.13.3" evidence="3"/>
<keyword evidence="3" id="KW-0418">Kinase</keyword>
<dbReference type="Gene3D" id="3.30.565.10">
    <property type="entry name" value="Histidine kinase-like ATPase, C-terminal domain"/>
    <property type="match status" value="1"/>
</dbReference>
<dbReference type="InterPro" id="IPR011990">
    <property type="entry name" value="TPR-like_helical_dom_sf"/>
</dbReference>
<evidence type="ECO:0000259" key="2">
    <source>
        <dbReference type="Pfam" id="PF06580"/>
    </source>
</evidence>
<keyword evidence="1" id="KW-1133">Transmembrane helix</keyword>
<evidence type="ECO:0000313" key="3">
    <source>
        <dbReference type="EMBL" id="SNR16246.1"/>
    </source>
</evidence>
<dbReference type="AlphaFoldDB" id="A0A238UB90"/>
<feature type="domain" description="Signal transduction histidine kinase internal region" evidence="2">
    <location>
        <begin position="352"/>
        <end position="428"/>
    </location>
</feature>
<dbReference type="GO" id="GO:0000155">
    <property type="term" value="F:phosphorelay sensor kinase activity"/>
    <property type="evidence" value="ECO:0007669"/>
    <property type="project" value="InterPro"/>
</dbReference>
<gene>
    <name evidence="3" type="ORF">TJEJU_2563</name>
</gene>
<keyword evidence="4" id="KW-1185">Reference proteome</keyword>
<keyword evidence="1" id="KW-0812">Transmembrane</keyword>
<sequence>MKIILKNILIFVFIFIVDLNAQTRKFTKEDKHALKNLELKESTIGLTQSEYIELVKLYSKENSLYKSLIIIENILENIESGDDKKTLALLYNIKAQNLIDLNKIEEGVSFCDRIVPKMEQNESPYIEEICLRCGMLYNLNKQYKKALVFFKKIKKGYIKTSSPYFNYYGQVLVNNNLYDKALVFLKKGVDVSTSKNELEFISLNLTNIARMYIQKEQWNKAKDYIDSAGKSLKHSRYYVRHRKIWLETYYIYFLYQNRFGEARNVLRRVEVENNSRYDLEIQQKIKELNAVNSRKKRLTKKVTVINDSMKVVHNKKLKTYVILISLILFLTSWTLLKIYKNVQLKYKKVVNEQELLSSQMTPHFIFNSLSILQGMLLNRERTKAIEYIKKFSNILKSTVKEKSQKYISIKNEIKLLQDYVDIQNLSTSKNINFTIEIGNDVNTDHSIPAMILQPFIENAIIHGFKKEIKNPAIQLSLKLINEELICIISDNGVGYSIGEKPRKNQEKTSLATQIVKERLTILSRKLNRNFSVEIRNLQYKDKRGTEVLLNLPYHNNNFKKYA</sequence>